<accession>A0A1L0BML7</accession>
<dbReference type="AlphaFoldDB" id="A0A1L0BML7"/>
<evidence type="ECO:0000313" key="2">
    <source>
        <dbReference type="EMBL" id="SGZ52639.1"/>
    </source>
</evidence>
<feature type="domain" description="LYC1 C-terminal" evidence="1">
    <location>
        <begin position="161"/>
        <end position="381"/>
    </location>
</feature>
<dbReference type="PANTHER" id="PTHR34815:SF2">
    <property type="entry name" value="N-ACETYLTRANSFERASE DOMAIN-CONTAINING PROTEIN"/>
    <property type="match status" value="1"/>
</dbReference>
<proteinExistence type="predicted"/>
<dbReference type="InterPro" id="IPR016181">
    <property type="entry name" value="Acyl_CoA_acyltransferase"/>
</dbReference>
<dbReference type="Pfam" id="PF22998">
    <property type="entry name" value="GNAT_LYC1-like"/>
    <property type="match status" value="1"/>
</dbReference>
<dbReference type="SUPFAM" id="SSF55729">
    <property type="entry name" value="Acyl-CoA N-acyltransferases (Nat)"/>
    <property type="match status" value="1"/>
</dbReference>
<dbReference type="Gene3D" id="3.40.630.30">
    <property type="match status" value="1"/>
</dbReference>
<name>A0A1L0BML7_9ASCO</name>
<sequence>MAYVLEELTDRLLINYTRERNSEVWRGDLDKYQYVTAKYALLQTDITSSYPNRMVVFAMIDKNTGSIVSSIELLIRKSWRFSRNSNGSVWKEAILSGCVAGVFTFPENRRQGLATLMVGKLVNKAKEYIGEGFMTLYSEVGEFYARNGFKSYHVPLVRVEINKQSPNALKVELIKYHQFEGLMEQYREEFLLEMEQNVLNDGVQRVFVDPTSSILDWFHLRSKYWHMYLFGTANVDPYSQNYEEQVREFSKHEPGYFGLKVMDSTNIKGFIVWYNEYGKTEHKSIVLKLHVFAGYDKDETAKELLDAMKGYYSEDRPQHRQFNTIELWVSELSERLLGILKDDGAKVVENPDLSAILVMEDHNRLENGEIIWADNTKLPWV</sequence>
<dbReference type="InterPro" id="IPR053013">
    <property type="entry name" value="LAT"/>
</dbReference>
<organism evidence="2 3">
    <name type="scientific">Sungouiella intermedia</name>
    <dbReference type="NCBI Taxonomy" id="45354"/>
    <lineage>
        <taxon>Eukaryota</taxon>
        <taxon>Fungi</taxon>
        <taxon>Dikarya</taxon>
        <taxon>Ascomycota</taxon>
        <taxon>Saccharomycotina</taxon>
        <taxon>Pichiomycetes</taxon>
        <taxon>Metschnikowiaceae</taxon>
        <taxon>Sungouiella</taxon>
    </lineage>
</organism>
<dbReference type="InterPro" id="IPR055100">
    <property type="entry name" value="GNAT_LYC1-like"/>
</dbReference>
<dbReference type="EMBL" id="LT635765">
    <property type="protein sequence ID" value="SGZ52639.1"/>
    <property type="molecule type" value="Genomic_DNA"/>
</dbReference>
<evidence type="ECO:0000313" key="3">
    <source>
        <dbReference type="Proteomes" id="UP000182259"/>
    </source>
</evidence>
<protein>
    <submittedName>
        <fullName evidence="2">CIC11C00000000753</fullName>
    </submittedName>
</protein>
<dbReference type="Proteomes" id="UP000182259">
    <property type="component" value="Chromosome II"/>
</dbReference>
<reference evidence="3" key="1">
    <citation type="submission" date="2016-10" db="EMBL/GenBank/DDBJ databases">
        <authorList>
            <person name="Geijer C."/>
            <person name="Jareborg N."/>
            <person name="Dainat J."/>
        </authorList>
    </citation>
    <scope>NUCLEOTIDE SEQUENCE [LARGE SCALE GENOMIC DNA]</scope>
    <source>
        <strain evidence="3">PYCC 4715</strain>
    </source>
</reference>
<evidence type="ECO:0000259" key="1">
    <source>
        <dbReference type="Pfam" id="PF22998"/>
    </source>
</evidence>
<dbReference type="PANTHER" id="PTHR34815">
    <property type="entry name" value="LYSINE ACETYLTRANSFERASE"/>
    <property type="match status" value="1"/>
</dbReference>
<gene>
    <name evidence="2" type="ORF">SAMEA4029009_CIC11G00000000753</name>
</gene>